<evidence type="ECO:0000313" key="2">
    <source>
        <dbReference type="EMBL" id="RPA76741.1"/>
    </source>
</evidence>
<dbReference type="AlphaFoldDB" id="A0A3N4HXP1"/>
<gene>
    <name evidence="2" type="ORF">BJ508DRAFT_310766</name>
</gene>
<keyword evidence="3" id="KW-1185">Reference proteome</keyword>
<feature type="compositionally biased region" description="Basic and acidic residues" evidence="1">
    <location>
        <begin position="78"/>
        <end position="89"/>
    </location>
</feature>
<feature type="compositionally biased region" description="Basic and acidic residues" evidence="1">
    <location>
        <begin position="118"/>
        <end position="143"/>
    </location>
</feature>
<dbReference type="EMBL" id="ML119738">
    <property type="protein sequence ID" value="RPA76741.1"/>
    <property type="molecule type" value="Genomic_DNA"/>
</dbReference>
<proteinExistence type="predicted"/>
<evidence type="ECO:0000313" key="3">
    <source>
        <dbReference type="Proteomes" id="UP000275078"/>
    </source>
</evidence>
<organism evidence="2 3">
    <name type="scientific">Ascobolus immersus RN42</name>
    <dbReference type="NCBI Taxonomy" id="1160509"/>
    <lineage>
        <taxon>Eukaryota</taxon>
        <taxon>Fungi</taxon>
        <taxon>Dikarya</taxon>
        <taxon>Ascomycota</taxon>
        <taxon>Pezizomycotina</taxon>
        <taxon>Pezizomycetes</taxon>
        <taxon>Pezizales</taxon>
        <taxon>Ascobolaceae</taxon>
        <taxon>Ascobolus</taxon>
    </lineage>
</organism>
<evidence type="ECO:0000256" key="1">
    <source>
        <dbReference type="SAM" id="MobiDB-lite"/>
    </source>
</evidence>
<accession>A0A3N4HXP1</accession>
<name>A0A3N4HXP1_ASCIM</name>
<feature type="region of interest" description="Disordered" evidence="1">
    <location>
        <begin position="1"/>
        <end position="45"/>
    </location>
</feature>
<protein>
    <submittedName>
        <fullName evidence="2">Uncharacterized protein</fullName>
    </submittedName>
</protein>
<dbReference type="Proteomes" id="UP000275078">
    <property type="component" value="Unassembled WGS sequence"/>
</dbReference>
<feature type="region of interest" description="Disordered" evidence="1">
    <location>
        <begin position="74"/>
        <end position="151"/>
    </location>
</feature>
<reference evidence="2 3" key="1">
    <citation type="journal article" date="2018" name="Nat. Ecol. Evol.">
        <title>Pezizomycetes genomes reveal the molecular basis of ectomycorrhizal truffle lifestyle.</title>
        <authorList>
            <person name="Murat C."/>
            <person name="Payen T."/>
            <person name="Noel B."/>
            <person name="Kuo A."/>
            <person name="Morin E."/>
            <person name="Chen J."/>
            <person name="Kohler A."/>
            <person name="Krizsan K."/>
            <person name="Balestrini R."/>
            <person name="Da Silva C."/>
            <person name="Montanini B."/>
            <person name="Hainaut M."/>
            <person name="Levati E."/>
            <person name="Barry K.W."/>
            <person name="Belfiori B."/>
            <person name="Cichocki N."/>
            <person name="Clum A."/>
            <person name="Dockter R.B."/>
            <person name="Fauchery L."/>
            <person name="Guy J."/>
            <person name="Iotti M."/>
            <person name="Le Tacon F."/>
            <person name="Lindquist E.A."/>
            <person name="Lipzen A."/>
            <person name="Malagnac F."/>
            <person name="Mello A."/>
            <person name="Molinier V."/>
            <person name="Miyauchi S."/>
            <person name="Poulain J."/>
            <person name="Riccioni C."/>
            <person name="Rubini A."/>
            <person name="Sitrit Y."/>
            <person name="Splivallo R."/>
            <person name="Traeger S."/>
            <person name="Wang M."/>
            <person name="Zifcakova L."/>
            <person name="Wipf D."/>
            <person name="Zambonelli A."/>
            <person name="Paolocci F."/>
            <person name="Nowrousian M."/>
            <person name="Ottonello S."/>
            <person name="Baldrian P."/>
            <person name="Spatafora J.W."/>
            <person name="Henrissat B."/>
            <person name="Nagy L.G."/>
            <person name="Aury J.M."/>
            <person name="Wincker P."/>
            <person name="Grigoriev I.V."/>
            <person name="Bonfante P."/>
            <person name="Martin F.M."/>
        </authorList>
    </citation>
    <scope>NUCLEOTIDE SEQUENCE [LARGE SCALE GENOMIC DNA]</scope>
    <source>
        <strain evidence="2 3">RN42</strain>
    </source>
</reference>
<sequence>MYRDERASGTYRKAQATRKYTSTKGPLRDIQKKAGKKSRSVTYTYDEQGRLRDTIEPATNISHKASPETAITTAANKQKKESNRLEARAAGKFTYTNDEHREVRDKHRNPTIQPRVVATKEREELQYDNAKHTKKERVNEPTKGKKKPLRRLEAVITWNKRKEDHE</sequence>